<dbReference type="CDD" id="cd00118">
    <property type="entry name" value="LysM"/>
    <property type="match status" value="1"/>
</dbReference>
<name>A0A402AHT4_9CHLR</name>
<dbReference type="GO" id="GO:0016787">
    <property type="term" value="F:hydrolase activity"/>
    <property type="evidence" value="ECO:0007669"/>
    <property type="project" value="UniProtKB-KW"/>
</dbReference>
<feature type="domain" description="LysM" evidence="5">
    <location>
        <begin position="60"/>
        <end position="104"/>
    </location>
</feature>
<comment type="caution">
    <text evidence="6">The sequence shown here is derived from an EMBL/GenBank/DDBJ whole genome shotgun (WGS) entry which is preliminary data.</text>
</comment>
<dbReference type="OrthoDB" id="153961at2"/>
<dbReference type="SUPFAM" id="SSF54001">
    <property type="entry name" value="Cysteine proteinases"/>
    <property type="match status" value="1"/>
</dbReference>
<evidence type="ECO:0000256" key="1">
    <source>
        <dbReference type="ARBA" id="ARBA00022729"/>
    </source>
</evidence>
<reference evidence="7" key="1">
    <citation type="submission" date="2018-12" db="EMBL/GenBank/DDBJ databases">
        <title>Tengunoibacter tsumagoiensis gen. nov., sp. nov., Dictyobacter kobayashii sp. nov., D. alpinus sp. nov., and D. joshuensis sp. nov. and description of Dictyobacteraceae fam. nov. within the order Ktedonobacterales isolated from Tengu-no-mugimeshi.</title>
        <authorList>
            <person name="Wang C.M."/>
            <person name="Zheng Y."/>
            <person name="Sakai Y."/>
            <person name="Toyoda A."/>
            <person name="Minakuchi Y."/>
            <person name="Abe K."/>
            <person name="Yokota A."/>
            <person name="Yabe S."/>
        </authorList>
    </citation>
    <scope>NUCLEOTIDE SEQUENCE [LARGE SCALE GENOMIC DNA]</scope>
    <source>
        <strain evidence="7">Uno11</strain>
    </source>
</reference>
<evidence type="ECO:0000313" key="6">
    <source>
        <dbReference type="EMBL" id="GCE18659.1"/>
    </source>
</evidence>
<organism evidence="6 7">
    <name type="scientific">Dictyobacter kobayashii</name>
    <dbReference type="NCBI Taxonomy" id="2014872"/>
    <lineage>
        <taxon>Bacteria</taxon>
        <taxon>Bacillati</taxon>
        <taxon>Chloroflexota</taxon>
        <taxon>Ktedonobacteria</taxon>
        <taxon>Ktedonobacterales</taxon>
        <taxon>Dictyobacteraceae</taxon>
        <taxon>Dictyobacter</taxon>
    </lineage>
</organism>
<keyword evidence="3" id="KW-1133">Transmembrane helix</keyword>
<dbReference type="Gene3D" id="3.10.350.10">
    <property type="entry name" value="LysM domain"/>
    <property type="match status" value="1"/>
</dbReference>
<protein>
    <recommendedName>
        <fullName evidence="8">Peptidase C51 domain-containing protein</fullName>
    </recommendedName>
</protein>
<accession>A0A402AHT4</accession>
<keyword evidence="3" id="KW-0812">Transmembrane</keyword>
<dbReference type="RefSeq" id="WP_126550163.1">
    <property type="nucleotide sequence ID" value="NZ_BIFS01000001.1"/>
</dbReference>
<dbReference type="EMBL" id="BIFS01000001">
    <property type="protein sequence ID" value="GCE18659.1"/>
    <property type="molecule type" value="Genomic_DNA"/>
</dbReference>
<dbReference type="Proteomes" id="UP000287188">
    <property type="component" value="Unassembled WGS sequence"/>
</dbReference>
<keyword evidence="3" id="KW-0472">Membrane</keyword>
<evidence type="ECO:0000259" key="5">
    <source>
        <dbReference type="PROSITE" id="PS51782"/>
    </source>
</evidence>
<proteinExistence type="predicted"/>
<dbReference type="SMART" id="SM00257">
    <property type="entry name" value="LysM"/>
    <property type="match status" value="1"/>
</dbReference>
<evidence type="ECO:0000313" key="7">
    <source>
        <dbReference type="Proteomes" id="UP000287188"/>
    </source>
</evidence>
<dbReference type="AlphaFoldDB" id="A0A402AHT4"/>
<feature type="domain" description="Peptidase C51" evidence="4">
    <location>
        <begin position="118"/>
        <end position="247"/>
    </location>
</feature>
<dbReference type="PROSITE" id="PS50911">
    <property type="entry name" value="CHAP"/>
    <property type="match status" value="1"/>
</dbReference>
<dbReference type="InterPro" id="IPR036779">
    <property type="entry name" value="LysM_dom_sf"/>
</dbReference>
<keyword evidence="7" id="KW-1185">Reference proteome</keyword>
<sequence>MFSTEKYQRIRTYFNQHRVISIIAGHLAVLTVLGMVWLSTAFAPTLFGALAQPPCAKGDQTYVVRGGDTLRTIAASHATTWQTLTSYNHLANPDKIFVNQQLCIQHQGNTGVAQGIPDGNQPMNTAGLQAVHGRTNPFAYGQCTWWASQRYFQLHGFFVPWTSNSNAWQWQDRAQEFHWHVSDQPSVGAIVDLQPWVQGAQGFGHVGVVEMVLDNGHVLASNMNWGPNYSQVTNVNFHTGPGVTFISA</sequence>
<gene>
    <name evidence="6" type="ORF">KDK_24590</name>
</gene>
<evidence type="ECO:0000256" key="2">
    <source>
        <dbReference type="ARBA" id="ARBA00022801"/>
    </source>
</evidence>
<dbReference type="Gene3D" id="3.90.1720.10">
    <property type="entry name" value="endopeptidase domain like (from Nostoc punctiforme)"/>
    <property type="match status" value="1"/>
</dbReference>
<dbReference type="PROSITE" id="PS51782">
    <property type="entry name" value="LYSM"/>
    <property type="match status" value="1"/>
</dbReference>
<evidence type="ECO:0000256" key="3">
    <source>
        <dbReference type="SAM" id="Phobius"/>
    </source>
</evidence>
<dbReference type="InterPro" id="IPR018392">
    <property type="entry name" value="LysM"/>
</dbReference>
<feature type="transmembrane region" description="Helical" evidence="3">
    <location>
        <begin position="20"/>
        <end position="38"/>
    </location>
</feature>
<dbReference type="SUPFAM" id="SSF54106">
    <property type="entry name" value="LysM domain"/>
    <property type="match status" value="1"/>
</dbReference>
<dbReference type="InterPro" id="IPR038765">
    <property type="entry name" value="Papain-like_cys_pep_sf"/>
</dbReference>
<dbReference type="InterPro" id="IPR007921">
    <property type="entry name" value="CHAP_dom"/>
</dbReference>
<evidence type="ECO:0000259" key="4">
    <source>
        <dbReference type="PROSITE" id="PS50911"/>
    </source>
</evidence>
<dbReference type="Pfam" id="PF01476">
    <property type="entry name" value="LysM"/>
    <property type="match status" value="1"/>
</dbReference>
<keyword evidence="2" id="KW-0378">Hydrolase</keyword>
<dbReference type="Pfam" id="PF05257">
    <property type="entry name" value="CHAP"/>
    <property type="match status" value="1"/>
</dbReference>
<evidence type="ECO:0008006" key="8">
    <source>
        <dbReference type="Google" id="ProtNLM"/>
    </source>
</evidence>
<keyword evidence="1" id="KW-0732">Signal</keyword>